<evidence type="ECO:0008006" key="10">
    <source>
        <dbReference type="Google" id="ProtNLM"/>
    </source>
</evidence>
<feature type="domain" description="Core-binding (CB)" evidence="7">
    <location>
        <begin position="100"/>
        <end position="182"/>
    </location>
</feature>
<dbReference type="GO" id="GO:0003677">
    <property type="term" value="F:DNA binding"/>
    <property type="evidence" value="ECO:0007669"/>
    <property type="project" value="UniProtKB-UniRule"/>
</dbReference>
<dbReference type="Proteomes" id="UP000647241">
    <property type="component" value="Unassembled WGS sequence"/>
</dbReference>
<dbReference type="GO" id="GO:0015074">
    <property type="term" value="P:DNA integration"/>
    <property type="evidence" value="ECO:0007669"/>
    <property type="project" value="UniProtKB-KW"/>
</dbReference>
<dbReference type="PANTHER" id="PTHR30349">
    <property type="entry name" value="PHAGE INTEGRASE-RELATED"/>
    <property type="match status" value="1"/>
</dbReference>
<protein>
    <recommendedName>
        <fullName evidence="10">Site-specific recombinase XerD</fullName>
    </recommendedName>
</protein>
<evidence type="ECO:0000256" key="2">
    <source>
        <dbReference type="ARBA" id="ARBA00022908"/>
    </source>
</evidence>
<dbReference type="EMBL" id="BMGT01000004">
    <property type="protein sequence ID" value="GGG87308.1"/>
    <property type="molecule type" value="Genomic_DNA"/>
</dbReference>
<reference evidence="8" key="1">
    <citation type="journal article" date="2014" name="Int. J. Syst. Evol. Microbiol.">
        <title>Complete genome sequence of Corynebacterium casei LMG S-19264T (=DSM 44701T), isolated from a smear-ripened cheese.</title>
        <authorList>
            <consortium name="US DOE Joint Genome Institute (JGI-PGF)"/>
            <person name="Walter F."/>
            <person name="Albersmeier A."/>
            <person name="Kalinowski J."/>
            <person name="Ruckert C."/>
        </authorList>
    </citation>
    <scope>NUCLEOTIDE SEQUENCE</scope>
    <source>
        <strain evidence="8">CGMCC 1.12997</strain>
    </source>
</reference>
<dbReference type="InterPro" id="IPR013762">
    <property type="entry name" value="Integrase-like_cat_sf"/>
</dbReference>
<dbReference type="RefSeq" id="WP_188555459.1">
    <property type="nucleotide sequence ID" value="NZ_BMGT01000004.1"/>
</dbReference>
<gene>
    <name evidence="8" type="ORF">GCM10011585_34210</name>
</gene>
<comment type="caution">
    <text evidence="8">The sequence shown here is derived from an EMBL/GenBank/DDBJ whole genome shotgun (WGS) entry which is preliminary data.</text>
</comment>
<evidence type="ECO:0000259" key="6">
    <source>
        <dbReference type="PROSITE" id="PS51898"/>
    </source>
</evidence>
<keyword evidence="2" id="KW-0229">DNA integration</keyword>
<proteinExistence type="inferred from homology"/>
<dbReference type="Gene3D" id="1.10.150.130">
    <property type="match status" value="1"/>
</dbReference>
<evidence type="ECO:0000256" key="1">
    <source>
        <dbReference type="ARBA" id="ARBA00008857"/>
    </source>
</evidence>
<keyword evidence="4" id="KW-0233">DNA recombination</keyword>
<dbReference type="InterPro" id="IPR050090">
    <property type="entry name" value="Tyrosine_recombinase_XerCD"/>
</dbReference>
<dbReference type="AlphaFoldDB" id="A0A917HQT7"/>
<evidence type="ECO:0000313" key="9">
    <source>
        <dbReference type="Proteomes" id="UP000647241"/>
    </source>
</evidence>
<comment type="similarity">
    <text evidence="1">Belongs to the 'phage' integrase family.</text>
</comment>
<evidence type="ECO:0000259" key="7">
    <source>
        <dbReference type="PROSITE" id="PS51900"/>
    </source>
</evidence>
<reference evidence="8" key="2">
    <citation type="submission" date="2020-09" db="EMBL/GenBank/DDBJ databases">
        <authorList>
            <person name="Sun Q."/>
            <person name="Zhou Y."/>
        </authorList>
    </citation>
    <scope>NUCLEOTIDE SEQUENCE</scope>
    <source>
        <strain evidence="8">CGMCC 1.12997</strain>
    </source>
</reference>
<feature type="domain" description="Tyr recombinase" evidence="6">
    <location>
        <begin position="191"/>
        <end position="381"/>
    </location>
</feature>
<dbReference type="Gene3D" id="1.10.443.10">
    <property type="entry name" value="Intergrase catalytic core"/>
    <property type="match status" value="1"/>
</dbReference>
<dbReference type="CDD" id="cd00397">
    <property type="entry name" value="DNA_BRE_C"/>
    <property type="match status" value="1"/>
</dbReference>
<evidence type="ECO:0000313" key="8">
    <source>
        <dbReference type="EMBL" id="GGG87308.1"/>
    </source>
</evidence>
<dbReference type="PROSITE" id="PS51898">
    <property type="entry name" value="TYR_RECOMBINASE"/>
    <property type="match status" value="1"/>
</dbReference>
<evidence type="ECO:0000256" key="3">
    <source>
        <dbReference type="ARBA" id="ARBA00023125"/>
    </source>
</evidence>
<dbReference type="Pfam" id="PF00589">
    <property type="entry name" value="Phage_integrase"/>
    <property type="match status" value="1"/>
</dbReference>
<dbReference type="SUPFAM" id="SSF56349">
    <property type="entry name" value="DNA breaking-rejoining enzymes"/>
    <property type="match status" value="1"/>
</dbReference>
<dbReference type="GO" id="GO:0006310">
    <property type="term" value="P:DNA recombination"/>
    <property type="evidence" value="ECO:0007669"/>
    <property type="project" value="UniProtKB-KW"/>
</dbReference>
<keyword evidence="3 5" id="KW-0238">DNA-binding</keyword>
<dbReference type="InterPro" id="IPR044068">
    <property type="entry name" value="CB"/>
</dbReference>
<dbReference type="PANTHER" id="PTHR30349:SF41">
    <property type="entry name" value="INTEGRASE_RECOMBINASE PROTEIN MJ0367-RELATED"/>
    <property type="match status" value="1"/>
</dbReference>
<evidence type="ECO:0000256" key="4">
    <source>
        <dbReference type="ARBA" id="ARBA00023172"/>
    </source>
</evidence>
<organism evidence="8 9">
    <name type="scientific">Edaphobacter dinghuensis</name>
    <dbReference type="NCBI Taxonomy" id="1560005"/>
    <lineage>
        <taxon>Bacteria</taxon>
        <taxon>Pseudomonadati</taxon>
        <taxon>Acidobacteriota</taxon>
        <taxon>Terriglobia</taxon>
        <taxon>Terriglobales</taxon>
        <taxon>Acidobacteriaceae</taxon>
        <taxon>Edaphobacter</taxon>
    </lineage>
</organism>
<dbReference type="InterPro" id="IPR010998">
    <property type="entry name" value="Integrase_recombinase_N"/>
</dbReference>
<dbReference type="InterPro" id="IPR002104">
    <property type="entry name" value="Integrase_catalytic"/>
</dbReference>
<accession>A0A917HQT7</accession>
<name>A0A917HQT7_9BACT</name>
<sequence>MEVTLVKRIITADGADRYCSVVTNSSGRIKADWIIYKGNQERHPEGSYYLEWFDRGRRKRTSVGKDATVAFNSRIRKLKELEARAEGLEVTVPKDEPSRAQLRTAMMDFLDEIKLSRKDKTWRGYKIAFTYFLQSCDKKCADELQRIDLLRFAVFLRDKKKLSPRTVHNRFASVLTFLESQGVHKLIGKNDKPRFVETEVEIYEDNQLIDLYSVCSLYHRMLYEFLLMTGFREQEAMYVTWENIRFRSNIVEMKWKPQFDWTPKAYKEREVPAPSVLFKALEIYRKSLPPKRAVETALVFSTKSGKPDTHMIRALKRNAKKAGLNRDDYWLHKFRATFATTHLRAGADLKTVMSWMGQTTLESILRYLKPARKSEVMHLVNSSFVGPTFDSRKKIEEDEAA</sequence>
<dbReference type="PROSITE" id="PS51900">
    <property type="entry name" value="CB"/>
    <property type="match status" value="1"/>
</dbReference>
<keyword evidence="9" id="KW-1185">Reference proteome</keyword>
<dbReference type="InterPro" id="IPR011010">
    <property type="entry name" value="DNA_brk_join_enz"/>
</dbReference>
<evidence type="ECO:0000256" key="5">
    <source>
        <dbReference type="PROSITE-ProRule" id="PRU01248"/>
    </source>
</evidence>